<dbReference type="InterPro" id="IPR035919">
    <property type="entry name" value="EAL_sf"/>
</dbReference>
<dbReference type="InterPro" id="IPR000160">
    <property type="entry name" value="GGDEF_dom"/>
</dbReference>
<dbReference type="SUPFAM" id="SSF141868">
    <property type="entry name" value="EAL domain-like"/>
    <property type="match status" value="1"/>
</dbReference>
<dbReference type="InterPro" id="IPR001633">
    <property type="entry name" value="EAL_dom"/>
</dbReference>
<dbReference type="NCBIfam" id="TIGR00254">
    <property type="entry name" value="GGDEF"/>
    <property type="match status" value="1"/>
</dbReference>
<dbReference type="SUPFAM" id="SSF55785">
    <property type="entry name" value="PYP-like sensor domain (PAS domain)"/>
    <property type="match status" value="1"/>
</dbReference>
<dbReference type="eggNOG" id="COG5001">
    <property type="taxonomic scope" value="Bacteria"/>
</dbReference>
<reference evidence="6 7" key="1">
    <citation type="submission" date="2016-08" db="EMBL/GenBank/DDBJ databases">
        <title>Complete genome sequence of Acinetobacter baylyi strain GFJ2.</title>
        <authorList>
            <person name="Tabata M."/>
            <person name="Kuboki S."/>
            <person name="Gibu N."/>
            <person name="Kinouchi Y."/>
            <person name="Vangnai A."/>
            <person name="Kasai D."/>
            <person name="Fukuda M."/>
        </authorList>
    </citation>
    <scope>NUCLEOTIDE SEQUENCE [LARGE SCALE GENOMIC DNA]</scope>
    <source>
        <strain evidence="6 7">GFJ2</strain>
    </source>
</reference>
<dbReference type="AlphaFoldDB" id="A0A1P8EKX6"/>
<dbReference type="PROSITE" id="PS50883">
    <property type="entry name" value="EAL"/>
    <property type="match status" value="1"/>
</dbReference>
<dbReference type="InterPro" id="IPR052155">
    <property type="entry name" value="Biofilm_reg_signaling"/>
</dbReference>
<comment type="cofactor">
    <cofactor evidence="1">
        <name>Mg(2+)</name>
        <dbReference type="ChEBI" id="CHEBI:18420"/>
    </cofactor>
</comment>
<proteinExistence type="predicted"/>
<dbReference type="KEGG" id="asol:BEN76_12845"/>
<dbReference type="InterPro" id="IPR029787">
    <property type="entry name" value="Nucleotide_cyclase"/>
</dbReference>
<dbReference type="EMBL" id="CP016896">
    <property type="protein sequence ID" value="APV36853.1"/>
    <property type="molecule type" value="Genomic_DNA"/>
</dbReference>
<organism evidence="6 7">
    <name type="scientific">Acinetobacter soli</name>
    <dbReference type="NCBI Taxonomy" id="487316"/>
    <lineage>
        <taxon>Bacteria</taxon>
        <taxon>Pseudomonadati</taxon>
        <taxon>Pseudomonadota</taxon>
        <taxon>Gammaproteobacteria</taxon>
        <taxon>Moraxellales</taxon>
        <taxon>Moraxellaceae</taxon>
        <taxon>Acinetobacter</taxon>
    </lineage>
</organism>
<dbReference type="InterPro" id="IPR001610">
    <property type="entry name" value="PAC"/>
</dbReference>
<dbReference type="PROSITE" id="PS50887">
    <property type="entry name" value="GGDEF"/>
    <property type="match status" value="1"/>
</dbReference>
<dbReference type="PROSITE" id="PS50112">
    <property type="entry name" value="PAS"/>
    <property type="match status" value="1"/>
</dbReference>
<dbReference type="NCBIfam" id="TIGR00229">
    <property type="entry name" value="sensory_box"/>
    <property type="match status" value="1"/>
</dbReference>
<feature type="domain" description="GGDEF" evidence="5">
    <location>
        <begin position="283"/>
        <end position="421"/>
    </location>
</feature>
<name>A0A1P8EKX6_9GAMM</name>
<dbReference type="Gene3D" id="3.30.70.270">
    <property type="match status" value="1"/>
</dbReference>
<dbReference type="Gene3D" id="3.30.450.20">
    <property type="entry name" value="PAS domain"/>
    <property type="match status" value="1"/>
</dbReference>
<evidence type="ECO:0000313" key="7">
    <source>
        <dbReference type="Proteomes" id="UP000185674"/>
    </source>
</evidence>
<dbReference type="Pfam" id="PF00990">
    <property type="entry name" value="GGDEF"/>
    <property type="match status" value="1"/>
</dbReference>
<dbReference type="Pfam" id="PF13426">
    <property type="entry name" value="PAS_9"/>
    <property type="match status" value="1"/>
</dbReference>
<dbReference type="InterPro" id="IPR000700">
    <property type="entry name" value="PAS-assoc_C"/>
</dbReference>
<dbReference type="SMART" id="SM00086">
    <property type="entry name" value="PAC"/>
    <property type="match status" value="1"/>
</dbReference>
<dbReference type="PROSITE" id="PS50113">
    <property type="entry name" value="PAC"/>
    <property type="match status" value="1"/>
</dbReference>
<evidence type="ECO:0000259" key="2">
    <source>
        <dbReference type="PROSITE" id="PS50112"/>
    </source>
</evidence>
<dbReference type="InterPro" id="IPR043128">
    <property type="entry name" value="Rev_trsase/Diguanyl_cyclase"/>
</dbReference>
<dbReference type="SUPFAM" id="SSF55073">
    <property type="entry name" value="Nucleotide cyclase"/>
    <property type="match status" value="1"/>
</dbReference>
<accession>A0A1P8EKX6</accession>
<dbReference type="InterPro" id="IPR000014">
    <property type="entry name" value="PAS"/>
</dbReference>
<protein>
    <submittedName>
        <fullName evidence="6">GGDEF domain-containing protein</fullName>
    </submittedName>
</protein>
<dbReference type="CDD" id="cd00130">
    <property type="entry name" value="PAS"/>
    <property type="match status" value="1"/>
</dbReference>
<dbReference type="PANTHER" id="PTHR44757">
    <property type="entry name" value="DIGUANYLATE CYCLASE DGCP"/>
    <property type="match status" value="1"/>
</dbReference>
<evidence type="ECO:0000313" key="6">
    <source>
        <dbReference type="EMBL" id="APV36853.1"/>
    </source>
</evidence>
<evidence type="ECO:0000256" key="1">
    <source>
        <dbReference type="ARBA" id="ARBA00001946"/>
    </source>
</evidence>
<dbReference type="CDD" id="cd01948">
    <property type="entry name" value="EAL"/>
    <property type="match status" value="1"/>
</dbReference>
<dbReference type="InterPro" id="IPR035965">
    <property type="entry name" value="PAS-like_dom_sf"/>
</dbReference>
<dbReference type="FunFam" id="3.30.70.270:FF:000001">
    <property type="entry name" value="Diguanylate cyclase domain protein"/>
    <property type="match status" value="1"/>
</dbReference>
<dbReference type="Pfam" id="PF00563">
    <property type="entry name" value="EAL"/>
    <property type="match status" value="1"/>
</dbReference>
<dbReference type="STRING" id="487316.BEN76_12845"/>
<feature type="domain" description="EAL" evidence="4">
    <location>
        <begin position="430"/>
        <end position="678"/>
    </location>
</feature>
<sequence length="678" mass="77910">MKNSLNLDHTVNSITHLNKNMTVCGGNAAFFERINMDVAVCQQRDLQDLLPDDWWQHIYPLLQPAIEGHSGQACWQIQCHKQGTLSKMAFVSPYFSGDQQVAGITLSVVEQADQLSMQQQLAKILKDFENYKLAIDAHSIVAITDHRGIITHVNEKFCDISQYEYHELVGSTHKIINSGYHPRTFFKTMWKTIAQGQIWKGEICNRTKHGNLYWVDTTIVPLKDNNGLLKNYISIRTDITQLKSSEDHAKYMALYDELTGLPNRRYVKERLKQVIQASKDEQYHSAIMMMDLDNFKTVNDTLGHDYGDHLLKMVAKRVSKCVRETETTARLGGDELLIILSHLSEDEATAHQQAHSIAERISQVIYQPFVLENQVIQTSASIGIFVFKDDSIPQNALLKYADMALYQAKANGKNCICTFDPLMESQVVSRASLISDLRQALIRDEFELYYQAIVDQHKTIIGYEALLRWIHPVRGLILPGEFIEQAEKSDLIHHIGNRVLRMACQQLYQWSQHEHSAHWTVSVNISVQQFRQSDFEDNVMQIIRETEANPHRLRLELTESMFYRDMHSSIQKMKKLIEIGVRFSMDDFGTGYSSLNYLKLLPLDQLKIDRSFVKNIVDNPRDLAIVNTIIRLAHLLDLNIVAEGVETQEQLDCLKENQCFSFQGFLFGRPLPIKTLHD</sequence>
<evidence type="ECO:0000259" key="3">
    <source>
        <dbReference type="PROSITE" id="PS50113"/>
    </source>
</evidence>
<evidence type="ECO:0000259" key="5">
    <source>
        <dbReference type="PROSITE" id="PS50887"/>
    </source>
</evidence>
<dbReference type="Gene3D" id="3.20.20.450">
    <property type="entry name" value="EAL domain"/>
    <property type="match status" value="1"/>
</dbReference>
<dbReference type="GO" id="GO:0003824">
    <property type="term" value="F:catalytic activity"/>
    <property type="evidence" value="ECO:0007669"/>
    <property type="project" value="UniProtKB-ARBA"/>
</dbReference>
<dbReference type="Proteomes" id="UP000185674">
    <property type="component" value="Chromosome"/>
</dbReference>
<dbReference type="SMART" id="SM00267">
    <property type="entry name" value="GGDEF"/>
    <property type="match status" value="1"/>
</dbReference>
<dbReference type="RefSeq" id="WP_076033241.1">
    <property type="nucleotide sequence ID" value="NZ_BKXY01000023.1"/>
</dbReference>
<dbReference type="SMART" id="SM00052">
    <property type="entry name" value="EAL"/>
    <property type="match status" value="1"/>
</dbReference>
<dbReference type="CDD" id="cd01949">
    <property type="entry name" value="GGDEF"/>
    <property type="match status" value="1"/>
</dbReference>
<gene>
    <name evidence="6" type="ORF">BEN76_12845</name>
</gene>
<feature type="domain" description="PAC" evidence="3">
    <location>
        <begin position="197"/>
        <end position="251"/>
    </location>
</feature>
<dbReference type="PANTHER" id="PTHR44757:SF2">
    <property type="entry name" value="BIOFILM ARCHITECTURE MAINTENANCE PROTEIN MBAA"/>
    <property type="match status" value="1"/>
</dbReference>
<feature type="domain" description="PAS" evidence="2">
    <location>
        <begin position="127"/>
        <end position="182"/>
    </location>
</feature>
<evidence type="ECO:0000259" key="4">
    <source>
        <dbReference type="PROSITE" id="PS50883"/>
    </source>
</evidence>